<dbReference type="AlphaFoldDB" id="A0AAN8RTJ7"/>
<accession>A0AAN8RTJ7</accession>
<feature type="chain" id="PRO_5043021061" evidence="3">
    <location>
        <begin position="20"/>
        <end position="206"/>
    </location>
</feature>
<dbReference type="GO" id="GO:0042302">
    <property type="term" value="F:structural constituent of cuticle"/>
    <property type="evidence" value="ECO:0007669"/>
    <property type="project" value="UniProtKB-UniRule"/>
</dbReference>
<reference evidence="4 5" key="1">
    <citation type="submission" date="2023-10" db="EMBL/GenBank/DDBJ databases">
        <title>Genomes of two closely related lineages of the louse Polyplax serrata with different host specificities.</title>
        <authorList>
            <person name="Martinu J."/>
            <person name="Tarabai H."/>
            <person name="Stefka J."/>
            <person name="Hypsa V."/>
        </authorList>
    </citation>
    <scope>NUCLEOTIDE SEQUENCE [LARGE SCALE GENOMIC DNA]</scope>
    <source>
        <strain evidence="4">HR10_N</strain>
    </source>
</reference>
<dbReference type="PROSITE" id="PS51155">
    <property type="entry name" value="CHIT_BIND_RR_2"/>
    <property type="match status" value="1"/>
</dbReference>
<dbReference type="PANTHER" id="PTHR12236">
    <property type="entry name" value="STRUCTURAL CONTITUENT OF CUTICLE"/>
    <property type="match status" value="1"/>
</dbReference>
<evidence type="ECO:0000256" key="3">
    <source>
        <dbReference type="SAM" id="SignalP"/>
    </source>
</evidence>
<dbReference type="GO" id="GO:0031012">
    <property type="term" value="C:extracellular matrix"/>
    <property type="evidence" value="ECO:0007669"/>
    <property type="project" value="TreeGrafter"/>
</dbReference>
<dbReference type="Proteomes" id="UP001372834">
    <property type="component" value="Unassembled WGS sequence"/>
</dbReference>
<proteinExistence type="predicted"/>
<evidence type="ECO:0000256" key="1">
    <source>
        <dbReference type="ARBA" id="ARBA00022460"/>
    </source>
</evidence>
<keyword evidence="3" id="KW-0732">Signal</keyword>
<dbReference type="PRINTS" id="PR00947">
    <property type="entry name" value="CUTICLE"/>
</dbReference>
<dbReference type="EMBL" id="JAWJWE010000039">
    <property type="protein sequence ID" value="KAK6621093.1"/>
    <property type="molecule type" value="Genomic_DNA"/>
</dbReference>
<organism evidence="4 5">
    <name type="scientific">Polyplax serrata</name>
    <name type="common">Common mouse louse</name>
    <dbReference type="NCBI Taxonomy" id="468196"/>
    <lineage>
        <taxon>Eukaryota</taxon>
        <taxon>Metazoa</taxon>
        <taxon>Ecdysozoa</taxon>
        <taxon>Arthropoda</taxon>
        <taxon>Hexapoda</taxon>
        <taxon>Insecta</taxon>
        <taxon>Pterygota</taxon>
        <taxon>Neoptera</taxon>
        <taxon>Paraneoptera</taxon>
        <taxon>Psocodea</taxon>
        <taxon>Troctomorpha</taxon>
        <taxon>Phthiraptera</taxon>
        <taxon>Anoplura</taxon>
        <taxon>Polyplacidae</taxon>
        <taxon>Polyplax</taxon>
    </lineage>
</organism>
<protein>
    <submittedName>
        <fullName evidence="4">Uncharacterized protein</fullName>
    </submittedName>
</protein>
<evidence type="ECO:0000313" key="4">
    <source>
        <dbReference type="EMBL" id="KAK6621093.1"/>
    </source>
</evidence>
<comment type="caution">
    <text evidence="4">The sequence shown here is derived from an EMBL/GenBank/DDBJ whole genome shotgun (WGS) entry which is preliminary data.</text>
</comment>
<gene>
    <name evidence="4" type="ORF">RUM43_011399</name>
</gene>
<dbReference type="InterPro" id="IPR051217">
    <property type="entry name" value="Insect_Cuticle_Struc_Prot"/>
</dbReference>
<sequence>MPLLQSLFVITVVILSSSAHEHHHKEEHAYPKYVFEYGVHDPQTHDAKKQWESRDGDVVKGSYRVIQPDGRIRIVNYYSDGKNGFNAEVKYIGKAEHPKVYKTQSVQSGVQGFSKGFAQGFAKKPIAHDQGKQWKGKAPVIPKSFHYVPVTHTFGYTIDHSSGRSKSSALGLGNSVGPETGLDTTVHGFDTQEPHSNALISGELKF</sequence>
<evidence type="ECO:0000256" key="2">
    <source>
        <dbReference type="PROSITE-ProRule" id="PRU00497"/>
    </source>
</evidence>
<dbReference type="InterPro" id="IPR000618">
    <property type="entry name" value="Insect_cuticle"/>
</dbReference>
<dbReference type="Pfam" id="PF00379">
    <property type="entry name" value="Chitin_bind_4"/>
    <property type="match status" value="1"/>
</dbReference>
<feature type="signal peptide" evidence="3">
    <location>
        <begin position="1"/>
        <end position="19"/>
    </location>
</feature>
<dbReference type="GO" id="GO:0005615">
    <property type="term" value="C:extracellular space"/>
    <property type="evidence" value="ECO:0007669"/>
    <property type="project" value="TreeGrafter"/>
</dbReference>
<dbReference type="PANTHER" id="PTHR12236:SF76">
    <property type="entry name" value="ADULT-SPECIFIC CUTICULAR PROTEIN ACP-20-LIKE PROTEIN"/>
    <property type="match status" value="1"/>
</dbReference>
<name>A0AAN8RTJ7_POLSC</name>
<evidence type="ECO:0000313" key="5">
    <source>
        <dbReference type="Proteomes" id="UP001372834"/>
    </source>
</evidence>
<keyword evidence="1 2" id="KW-0193">Cuticle</keyword>